<dbReference type="EMBL" id="KK088436">
    <property type="protein sequence ID" value="EYE92571.1"/>
    <property type="molecule type" value="Genomic_DNA"/>
</dbReference>
<feature type="signal peptide" evidence="2">
    <location>
        <begin position="1"/>
        <end position="19"/>
    </location>
</feature>
<dbReference type="AlphaFoldDB" id="A0A017S6Y1"/>
<feature type="transmembrane region" description="Helical" evidence="1">
    <location>
        <begin position="59"/>
        <end position="79"/>
    </location>
</feature>
<keyword evidence="1" id="KW-0812">Transmembrane</keyword>
<dbReference type="GeneID" id="63693018"/>
<organism evidence="3 4">
    <name type="scientific">Aspergillus ruber (strain CBS 135680)</name>
    <dbReference type="NCBI Taxonomy" id="1388766"/>
    <lineage>
        <taxon>Eukaryota</taxon>
        <taxon>Fungi</taxon>
        <taxon>Dikarya</taxon>
        <taxon>Ascomycota</taxon>
        <taxon>Pezizomycotina</taxon>
        <taxon>Eurotiomycetes</taxon>
        <taxon>Eurotiomycetidae</taxon>
        <taxon>Eurotiales</taxon>
        <taxon>Aspergillaceae</taxon>
        <taxon>Aspergillus</taxon>
        <taxon>Aspergillus subgen. Aspergillus</taxon>
    </lineage>
</organism>
<accession>A0A017S6Y1</accession>
<dbReference type="RefSeq" id="XP_040636259.1">
    <property type="nucleotide sequence ID" value="XM_040777894.1"/>
</dbReference>
<gene>
    <name evidence="3" type="ORF">EURHEDRAFT_185961</name>
</gene>
<evidence type="ECO:0000256" key="1">
    <source>
        <dbReference type="SAM" id="Phobius"/>
    </source>
</evidence>
<reference evidence="4" key="1">
    <citation type="journal article" date="2014" name="Nat. Commun.">
        <title>Genomic adaptations of the halophilic Dead Sea filamentous fungus Eurotium rubrum.</title>
        <authorList>
            <person name="Kis-Papo T."/>
            <person name="Weig A.R."/>
            <person name="Riley R."/>
            <person name="Persoh D."/>
            <person name="Salamov A."/>
            <person name="Sun H."/>
            <person name="Lipzen A."/>
            <person name="Wasser S.P."/>
            <person name="Rambold G."/>
            <person name="Grigoriev I.V."/>
            <person name="Nevo E."/>
        </authorList>
    </citation>
    <scope>NUCLEOTIDE SEQUENCE [LARGE SCALE GENOMIC DNA]</scope>
    <source>
        <strain evidence="4">CBS 135680</strain>
    </source>
</reference>
<evidence type="ECO:0000256" key="2">
    <source>
        <dbReference type="SAM" id="SignalP"/>
    </source>
</evidence>
<dbReference type="HOGENOM" id="CLU_2319929_0_0_1"/>
<name>A0A017S6Y1_ASPRC</name>
<evidence type="ECO:0000313" key="4">
    <source>
        <dbReference type="Proteomes" id="UP000019804"/>
    </source>
</evidence>
<keyword evidence="2" id="KW-0732">Signal</keyword>
<proteinExistence type="predicted"/>
<feature type="chain" id="PRO_5001498835" description="Secreted protein" evidence="2">
    <location>
        <begin position="20"/>
        <end position="99"/>
    </location>
</feature>
<sequence>MKLMMLSFAISTSVKVVTILSSMHGNDDHPATVWLIDSSANGLSGDSPVYPLLLRMSSLGAPLSAIVLLCTCDSLILWLRRGMVIIYRIILSFIDGSRR</sequence>
<keyword evidence="1" id="KW-0472">Membrane</keyword>
<dbReference type="Proteomes" id="UP000019804">
    <property type="component" value="Unassembled WGS sequence"/>
</dbReference>
<protein>
    <recommendedName>
        <fullName evidence="5">Secreted protein</fullName>
    </recommendedName>
</protein>
<keyword evidence="4" id="KW-1185">Reference proteome</keyword>
<keyword evidence="1" id="KW-1133">Transmembrane helix</keyword>
<evidence type="ECO:0008006" key="5">
    <source>
        <dbReference type="Google" id="ProtNLM"/>
    </source>
</evidence>
<evidence type="ECO:0000313" key="3">
    <source>
        <dbReference type="EMBL" id="EYE92571.1"/>
    </source>
</evidence>